<evidence type="ECO:0000256" key="2">
    <source>
        <dbReference type="PIRSR" id="PIRSR640198-2"/>
    </source>
</evidence>
<dbReference type="SUPFAM" id="SSF140931">
    <property type="entry name" value="Fic-like"/>
    <property type="match status" value="1"/>
</dbReference>
<evidence type="ECO:0000256" key="1">
    <source>
        <dbReference type="PIRSR" id="PIRSR640198-1"/>
    </source>
</evidence>
<feature type="binding site" evidence="2">
    <location>
        <begin position="207"/>
        <end position="214"/>
    </location>
    <ligand>
        <name>ATP</name>
        <dbReference type="ChEBI" id="CHEBI:30616"/>
    </ligand>
</feature>
<dbReference type="Pfam" id="PF02661">
    <property type="entry name" value="Fic"/>
    <property type="match status" value="1"/>
</dbReference>
<dbReference type="EMBL" id="FNPF01000021">
    <property type="protein sequence ID" value="SDY84637.1"/>
    <property type="molecule type" value="Genomic_DNA"/>
</dbReference>
<dbReference type="RefSeq" id="WP_089885676.1">
    <property type="nucleotide sequence ID" value="NZ_FNPF01000021.1"/>
</dbReference>
<keyword evidence="5" id="KW-1185">Reference proteome</keyword>
<evidence type="ECO:0000313" key="5">
    <source>
        <dbReference type="Proteomes" id="UP000199286"/>
    </source>
</evidence>
<feature type="domain" description="Fido" evidence="3">
    <location>
        <begin position="112"/>
        <end position="283"/>
    </location>
</feature>
<dbReference type="Proteomes" id="UP000199286">
    <property type="component" value="Unassembled WGS sequence"/>
</dbReference>
<reference evidence="4 5" key="1">
    <citation type="submission" date="2016-10" db="EMBL/GenBank/DDBJ databases">
        <authorList>
            <person name="de Groot N.N."/>
        </authorList>
    </citation>
    <scope>NUCLEOTIDE SEQUENCE [LARGE SCALE GENOMIC DNA]</scope>
    <source>
        <strain evidence="4 5">DSM 26880</strain>
    </source>
</reference>
<keyword evidence="2" id="KW-0547">Nucleotide-binding</keyword>
<dbReference type="PANTHER" id="PTHR13504">
    <property type="entry name" value="FIDO DOMAIN-CONTAINING PROTEIN DDB_G0283145"/>
    <property type="match status" value="1"/>
</dbReference>
<name>A0A1H3N6Q8_9RHOB</name>
<dbReference type="InterPro" id="IPR036597">
    <property type="entry name" value="Fido-like_dom_sf"/>
</dbReference>
<dbReference type="Gene3D" id="1.10.3290.10">
    <property type="entry name" value="Fido-like domain"/>
    <property type="match status" value="1"/>
</dbReference>
<dbReference type="STRING" id="321339.SAMN05444340_12113"/>
<proteinExistence type="predicted"/>
<keyword evidence="2" id="KW-0067">ATP-binding</keyword>
<dbReference type="PROSITE" id="PS51459">
    <property type="entry name" value="FIDO"/>
    <property type="match status" value="1"/>
</dbReference>
<feature type="active site" evidence="1">
    <location>
        <position position="203"/>
    </location>
</feature>
<feature type="binding site" evidence="2">
    <location>
        <begin position="156"/>
        <end position="159"/>
    </location>
    <ligand>
        <name>ATP</name>
        <dbReference type="ChEBI" id="CHEBI:30616"/>
    </ligand>
</feature>
<evidence type="ECO:0000313" key="4">
    <source>
        <dbReference type="EMBL" id="SDY84637.1"/>
    </source>
</evidence>
<dbReference type="InterPro" id="IPR003812">
    <property type="entry name" value="Fido"/>
</dbReference>
<evidence type="ECO:0000259" key="3">
    <source>
        <dbReference type="PROSITE" id="PS51459"/>
    </source>
</evidence>
<organism evidence="4 5">
    <name type="scientific">Citreimonas salinaria</name>
    <dbReference type="NCBI Taxonomy" id="321339"/>
    <lineage>
        <taxon>Bacteria</taxon>
        <taxon>Pseudomonadati</taxon>
        <taxon>Pseudomonadota</taxon>
        <taxon>Alphaproteobacteria</taxon>
        <taxon>Rhodobacterales</taxon>
        <taxon>Roseobacteraceae</taxon>
        <taxon>Citreimonas</taxon>
    </lineage>
</organism>
<dbReference type="GO" id="GO:0005524">
    <property type="term" value="F:ATP binding"/>
    <property type="evidence" value="ECO:0007669"/>
    <property type="project" value="UniProtKB-KW"/>
</dbReference>
<dbReference type="PANTHER" id="PTHR13504:SF38">
    <property type="entry name" value="FIDO DOMAIN-CONTAINING PROTEIN"/>
    <property type="match status" value="1"/>
</dbReference>
<sequence length="331" mass="37098">MRETPARFEPCGIEEMIPEFLVDLLDAIREEAAEVGRGLHPDSVRELRGLVRIMNAYYSNLIEGHHTRPRDIEAALSCAPVDDRFLAEAVAHFRVQEGVDDLADAGDLPQPTSVSFIVELHRRFYEEMPEEFRYTEHGFKRVEIVPGAFRTDEVQVGRHLPPSPDRIKSFMAHYEMRYRGLTRGATGRILSIPAAHHRLNYIHPFLDGNGRVSRLVTHAMIQRAGIGAGGLWSISRGLARSLGDRGEYMAWMDTADMPRQGDQDGRGNLSLQALIGFTGWFLTVVQQDIRFTRSILDLDSTGARFAAVLMDEVEKGASGPIASFRKGSVLR</sequence>
<gene>
    <name evidence="4" type="ORF">SAMN05444340_12113</name>
</gene>
<dbReference type="AlphaFoldDB" id="A0A1H3N6Q8"/>
<accession>A0A1H3N6Q8</accession>
<dbReference type="InterPro" id="IPR040198">
    <property type="entry name" value="Fido_containing"/>
</dbReference>
<protein>
    <submittedName>
        <fullName evidence="4">Fic/DOC family protein</fullName>
    </submittedName>
</protein>
<dbReference type="OrthoDB" id="9813719at2"/>